<proteinExistence type="predicted"/>
<accession>A0A9P7C6F0</accession>
<organism evidence="1 2">
    <name type="scientific">Rhizopus delemar</name>
    <dbReference type="NCBI Taxonomy" id="936053"/>
    <lineage>
        <taxon>Eukaryota</taxon>
        <taxon>Fungi</taxon>
        <taxon>Fungi incertae sedis</taxon>
        <taxon>Mucoromycota</taxon>
        <taxon>Mucoromycotina</taxon>
        <taxon>Mucoromycetes</taxon>
        <taxon>Mucorales</taxon>
        <taxon>Mucorineae</taxon>
        <taxon>Rhizopodaceae</taxon>
        <taxon>Rhizopus</taxon>
    </lineage>
</organism>
<comment type="caution">
    <text evidence="1">The sequence shown here is derived from an EMBL/GenBank/DDBJ whole genome shotgun (WGS) entry which is preliminary data.</text>
</comment>
<protein>
    <submittedName>
        <fullName evidence="1">Uncharacterized protein</fullName>
    </submittedName>
</protein>
<evidence type="ECO:0000313" key="1">
    <source>
        <dbReference type="EMBL" id="KAG1537882.1"/>
    </source>
</evidence>
<dbReference type="Proteomes" id="UP000740926">
    <property type="component" value="Unassembled WGS sequence"/>
</dbReference>
<evidence type="ECO:0000313" key="2">
    <source>
        <dbReference type="Proteomes" id="UP000740926"/>
    </source>
</evidence>
<name>A0A9P7C6F0_9FUNG</name>
<dbReference type="AlphaFoldDB" id="A0A9P7C6F0"/>
<dbReference type="AntiFam" id="ANF00132">
    <property type="entry name" value="Shadow ORF (opposite rne)"/>
</dbReference>
<reference evidence="1 2" key="1">
    <citation type="journal article" date="2020" name="Microb. Genom.">
        <title>Genetic diversity of clinical and environmental Mucorales isolates obtained from an investigation of mucormycosis cases among solid organ transplant recipients.</title>
        <authorList>
            <person name="Nguyen M.H."/>
            <person name="Kaul D."/>
            <person name="Muto C."/>
            <person name="Cheng S.J."/>
            <person name="Richter R.A."/>
            <person name="Bruno V.M."/>
            <person name="Liu G."/>
            <person name="Beyhan S."/>
            <person name="Sundermann A.J."/>
            <person name="Mounaud S."/>
            <person name="Pasculle A.W."/>
            <person name="Nierman W.C."/>
            <person name="Driscoll E."/>
            <person name="Cumbie R."/>
            <person name="Clancy C.J."/>
            <person name="Dupont C.L."/>
        </authorList>
    </citation>
    <scope>NUCLEOTIDE SEQUENCE [LARGE SCALE GENOMIC DNA]</scope>
    <source>
        <strain evidence="1 2">GL24</strain>
    </source>
</reference>
<gene>
    <name evidence="1" type="ORF">G6F50_014775</name>
</gene>
<keyword evidence="2" id="KW-1185">Reference proteome</keyword>
<sequence length="143" mass="15779">MRQIHQHPPGNADLGRQERTLGAQWVLDHLDHDGLSLKQQLFDGRGRQALAALTPVFAQVRDMDEGRTFQPDVDESALHARQHTNPPSQIDIADMAPLDAAFHVQLLDGPQLDQRNAGFKGGDVDQDIFAQGDGWGHSVFVSN</sequence>
<dbReference type="EMBL" id="JAANIU010007411">
    <property type="protein sequence ID" value="KAG1537882.1"/>
    <property type="molecule type" value="Genomic_DNA"/>
</dbReference>